<sequence>MSREALAKWDSLRERKLNLRCKFFRVLVGLQYVKVRLIKIAIAFLVLTIFLIRLPGQVVALYDPLSTPNNRFGIHIVDENDLNDAARLVNSSGGDWGYVKLVIREDDRKREKWQAVFDRMRDLHLIPIVRLATRVERGLWVKPRVEDIGSWVDFLNSINWVVENRYIVIFNEPNHAKEWGGEINPEEYGWFLKEFSRRLKEKSAAFFILPAGLDASAPNTNETLDELQFIRRMVAKEPDVFQFIDGWSSHSYPNPNYSGSPDAFGRGTVRTFLWEKNVLSLYGAGHLPIFILETGWQHNDGKTKTQNLLNPQQVAEYYERSFTDAWNDNNVVAVVPFLLNYQDSPFDHFSWKKISSNEFYPMFDRVQLMSKTTALPRQRHSARFITEGLPQKLVRNSNYDIYVELENTGQSIISGESGWQLEISGLPADFRVTNEPLGRAAPFQRLRAVLHVTTPSLVRSFDYTMKLKKDEITILAQDNSLGTIPPPSLLIKAKRWFQKEVTGDKYSLLIYDSRDRVLHEFKNLEFSRGYTEVRDLYNVIPQLTYRLVLIKQYYLPRQVMTTFLEDRTTVTFAQLLPFDPSGDGSLNLNDVKSFFRHPIRSVGLLLGL</sequence>
<evidence type="ECO:0000313" key="3">
    <source>
        <dbReference type="Proteomes" id="UP000034543"/>
    </source>
</evidence>
<dbReference type="GO" id="GO:0004553">
    <property type="term" value="F:hydrolase activity, hydrolyzing O-glycosyl compounds"/>
    <property type="evidence" value="ECO:0007669"/>
    <property type="project" value="TreeGrafter"/>
</dbReference>
<dbReference type="PROSITE" id="PS00018">
    <property type="entry name" value="EF_HAND_1"/>
    <property type="match status" value="1"/>
</dbReference>
<organism evidence="2 3">
    <name type="scientific">Candidatus Gottesmanbacteria bacterium GW2011_GWA1_43_11</name>
    <dbReference type="NCBI Taxonomy" id="1618436"/>
    <lineage>
        <taxon>Bacteria</taxon>
        <taxon>Candidatus Gottesmaniibacteriota</taxon>
    </lineage>
</organism>
<dbReference type="InterPro" id="IPR051923">
    <property type="entry name" value="Glycosyl_Hydrolase_39"/>
</dbReference>
<protein>
    <recommendedName>
        <fullName evidence="4">EF-hand domain-containing protein</fullName>
    </recommendedName>
</protein>
<evidence type="ECO:0000313" key="2">
    <source>
        <dbReference type="EMBL" id="KKS84563.1"/>
    </source>
</evidence>
<dbReference type="PANTHER" id="PTHR12631">
    <property type="entry name" value="ALPHA-L-IDURONIDASE"/>
    <property type="match status" value="1"/>
</dbReference>
<gene>
    <name evidence="2" type="ORF">UV59_C0017G0016</name>
</gene>
<keyword evidence="1" id="KW-0472">Membrane</keyword>
<dbReference type="AlphaFoldDB" id="A0A0G1FCH2"/>
<dbReference type="Proteomes" id="UP000034543">
    <property type="component" value="Unassembled WGS sequence"/>
</dbReference>
<keyword evidence="1" id="KW-1133">Transmembrane helix</keyword>
<reference evidence="2 3" key="1">
    <citation type="journal article" date="2015" name="Nature">
        <title>rRNA introns, odd ribosomes, and small enigmatic genomes across a large radiation of phyla.</title>
        <authorList>
            <person name="Brown C.T."/>
            <person name="Hug L.A."/>
            <person name="Thomas B.C."/>
            <person name="Sharon I."/>
            <person name="Castelle C.J."/>
            <person name="Singh A."/>
            <person name="Wilkins M.J."/>
            <person name="Williams K.H."/>
            <person name="Banfield J.F."/>
        </authorList>
    </citation>
    <scope>NUCLEOTIDE SEQUENCE [LARGE SCALE GENOMIC DNA]</scope>
</reference>
<evidence type="ECO:0000256" key="1">
    <source>
        <dbReference type="SAM" id="Phobius"/>
    </source>
</evidence>
<comment type="caution">
    <text evidence="2">The sequence shown here is derived from an EMBL/GenBank/DDBJ whole genome shotgun (WGS) entry which is preliminary data.</text>
</comment>
<dbReference type="Gene3D" id="3.20.20.80">
    <property type="entry name" value="Glycosidases"/>
    <property type="match status" value="1"/>
</dbReference>
<proteinExistence type="predicted"/>
<feature type="transmembrane region" description="Helical" evidence="1">
    <location>
        <begin position="40"/>
        <end position="62"/>
    </location>
</feature>
<dbReference type="PANTHER" id="PTHR12631:SF10">
    <property type="entry name" value="BETA-XYLOSIDASE-LIKE PROTEIN-RELATED"/>
    <property type="match status" value="1"/>
</dbReference>
<evidence type="ECO:0008006" key="4">
    <source>
        <dbReference type="Google" id="ProtNLM"/>
    </source>
</evidence>
<dbReference type="InterPro" id="IPR017853">
    <property type="entry name" value="GH"/>
</dbReference>
<dbReference type="STRING" id="1618436.UV59_C0017G0016"/>
<dbReference type="InterPro" id="IPR018247">
    <property type="entry name" value="EF_Hand_1_Ca_BS"/>
</dbReference>
<keyword evidence="1" id="KW-0812">Transmembrane</keyword>
<name>A0A0G1FCH2_9BACT</name>
<dbReference type="EMBL" id="LCFB01000017">
    <property type="protein sequence ID" value="KKS84563.1"/>
    <property type="molecule type" value="Genomic_DNA"/>
</dbReference>
<dbReference type="SUPFAM" id="SSF51445">
    <property type="entry name" value="(Trans)glycosidases"/>
    <property type="match status" value="1"/>
</dbReference>
<accession>A0A0G1FCH2</accession>